<comment type="catalytic activity">
    <reaction evidence="6">
        <text>3',3'-c-di-AMP + H2O = 5'-O-phosphonoadenylyl-(3'-&gt;5')-adenosine + H(+)</text>
        <dbReference type="Rhea" id="RHEA:54420"/>
        <dbReference type="ChEBI" id="CHEBI:15377"/>
        <dbReference type="ChEBI" id="CHEBI:15378"/>
        <dbReference type="ChEBI" id="CHEBI:71500"/>
        <dbReference type="ChEBI" id="CHEBI:138171"/>
    </reaction>
</comment>
<dbReference type="PIRSF" id="PIRSF026583">
    <property type="entry name" value="YybT"/>
    <property type="match status" value="1"/>
</dbReference>
<evidence type="ECO:0000313" key="10">
    <source>
        <dbReference type="EMBL" id="SQI63744.1"/>
    </source>
</evidence>
<keyword evidence="11" id="KW-1185">Reference proteome</keyword>
<comment type="function">
    <text evidence="6">Has phosphodiesterase (PDE) activity against cyclic-di-AMP (c-di-AMP).</text>
</comment>
<comment type="cofactor">
    <cofactor evidence="7">
        <name>Mn(2+)</name>
        <dbReference type="ChEBI" id="CHEBI:29035"/>
    </cofactor>
    <text evidence="7">For phosphodiesterase activity, probably binds 2 Mn(2+) per subunit.</text>
</comment>
<dbReference type="SMART" id="SM00267">
    <property type="entry name" value="GGDEF"/>
    <property type="match status" value="1"/>
</dbReference>
<organism evidence="10 11">
    <name type="scientific">Lederbergia lenta</name>
    <name type="common">Bacillus lentus</name>
    <dbReference type="NCBI Taxonomy" id="1467"/>
    <lineage>
        <taxon>Bacteria</taxon>
        <taxon>Bacillati</taxon>
        <taxon>Bacillota</taxon>
        <taxon>Bacilli</taxon>
        <taxon>Bacillales</taxon>
        <taxon>Bacillaceae</taxon>
        <taxon>Lederbergia</taxon>
    </lineage>
</organism>
<dbReference type="InterPro" id="IPR051319">
    <property type="entry name" value="Oligoribo/pAp-PDE_c-di-AMP_PDE"/>
</dbReference>
<feature type="transmembrane region" description="Helical" evidence="8">
    <location>
        <begin position="20"/>
        <end position="37"/>
    </location>
</feature>
<feature type="domain" description="GGDEF" evidence="9">
    <location>
        <begin position="183"/>
        <end position="311"/>
    </location>
</feature>
<proteinExistence type="inferred from homology"/>
<dbReference type="Gene3D" id="3.10.310.30">
    <property type="match status" value="1"/>
</dbReference>
<dbReference type="Gene3D" id="3.30.450.20">
    <property type="entry name" value="PAS domain"/>
    <property type="match status" value="1"/>
</dbReference>
<dbReference type="GO" id="GO:0003676">
    <property type="term" value="F:nucleic acid binding"/>
    <property type="evidence" value="ECO:0007669"/>
    <property type="project" value="UniProtKB-UniRule"/>
</dbReference>
<feature type="binding site" evidence="7">
    <location>
        <position position="359"/>
    </location>
    <ligand>
        <name>Mn(2+)</name>
        <dbReference type="ChEBI" id="CHEBI:29035"/>
        <label>1</label>
    </ligand>
</feature>
<feature type="binding site" evidence="7">
    <location>
        <position position="454"/>
    </location>
    <ligand>
        <name>Mn(2+)</name>
        <dbReference type="ChEBI" id="CHEBI:29035"/>
        <label>2</label>
    </ligand>
</feature>
<keyword evidence="6 10" id="KW-0378">Hydrolase</keyword>
<feature type="binding site" evidence="7">
    <location>
        <position position="361"/>
    </location>
    <ligand>
        <name>Mn(2+)</name>
        <dbReference type="ChEBI" id="CHEBI:29035"/>
        <label>2</label>
    </ligand>
</feature>
<dbReference type="InterPro" id="IPR038763">
    <property type="entry name" value="DHH_sf"/>
</dbReference>
<dbReference type="InterPro" id="IPR014528">
    <property type="entry name" value="GdpP/PdeA"/>
</dbReference>
<dbReference type="STRING" id="1348624.GCA_001591545_03261"/>
<gene>
    <name evidence="10" type="primary">yybT</name>
    <name evidence="10" type="ORF">NCTC4824_04273</name>
</gene>
<name>A0A2X4ZTZ6_LEDLE</name>
<evidence type="ECO:0000256" key="6">
    <source>
        <dbReference type="PIRNR" id="PIRNR026583"/>
    </source>
</evidence>
<dbReference type="Gene3D" id="3.90.1640.10">
    <property type="entry name" value="inorganic pyrophosphatase (n-terminal core)"/>
    <property type="match status" value="1"/>
</dbReference>
<dbReference type="GO" id="GO:0046872">
    <property type="term" value="F:metal ion binding"/>
    <property type="evidence" value="ECO:0007669"/>
    <property type="project" value="UniProtKB-KW"/>
</dbReference>
<dbReference type="AlphaFoldDB" id="A0A2X4ZTZ6"/>
<evidence type="ECO:0000256" key="5">
    <source>
        <dbReference type="ARBA" id="ARBA00023136"/>
    </source>
</evidence>
<dbReference type="Pfam" id="PF02272">
    <property type="entry name" value="DHHA1"/>
    <property type="match status" value="1"/>
</dbReference>
<keyword evidence="5 6" id="KW-0472">Membrane</keyword>
<keyword evidence="7" id="KW-0479">Metal-binding</keyword>
<reference evidence="10 11" key="1">
    <citation type="submission" date="2018-06" db="EMBL/GenBank/DDBJ databases">
        <authorList>
            <consortium name="Pathogen Informatics"/>
            <person name="Doyle S."/>
        </authorList>
    </citation>
    <scope>NUCLEOTIDE SEQUENCE [LARGE SCALE GENOMIC DNA]</scope>
    <source>
        <strain evidence="10 11">NCTC4824</strain>
    </source>
</reference>
<dbReference type="PANTHER" id="PTHR47618:SF2">
    <property type="entry name" value="CYCLIC-DI-AMP PHOSPHODIESTERASE GDPP"/>
    <property type="match status" value="1"/>
</dbReference>
<feature type="transmembrane region" description="Helical" evidence="8">
    <location>
        <begin position="43"/>
        <end position="61"/>
    </location>
</feature>
<dbReference type="PROSITE" id="PS50887">
    <property type="entry name" value="GGDEF"/>
    <property type="match status" value="1"/>
</dbReference>
<dbReference type="InterPro" id="IPR049553">
    <property type="entry name" value="GdpP-like_PAS"/>
</dbReference>
<keyword evidence="2 6" id="KW-1003">Cell membrane</keyword>
<feature type="binding site" evidence="7">
    <location>
        <position position="509"/>
    </location>
    <ligand>
        <name>Mn(2+)</name>
        <dbReference type="ChEBI" id="CHEBI:29035"/>
        <label>2</label>
    </ligand>
</feature>
<dbReference type="Pfam" id="PF21370">
    <property type="entry name" value="PAS_GdpP"/>
    <property type="match status" value="1"/>
</dbReference>
<dbReference type="KEGG" id="blen:NCTC4824_04273"/>
<keyword evidence="4 8" id="KW-1133">Transmembrane helix</keyword>
<protein>
    <recommendedName>
        <fullName evidence="6">Cyclic-di-AMP phosphodiesterase</fullName>
        <ecNumber evidence="6">3.1.4.-</ecNumber>
    </recommendedName>
</protein>
<dbReference type="Pfam" id="PF24898">
    <property type="entry name" value="GGDEF_GdpP"/>
    <property type="match status" value="1"/>
</dbReference>
<accession>A0A2X4ZTZ6</accession>
<dbReference type="Pfam" id="PF01368">
    <property type="entry name" value="DHH"/>
    <property type="match status" value="1"/>
</dbReference>
<evidence type="ECO:0000256" key="2">
    <source>
        <dbReference type="ARBA" id="ARBA00022475"/>
    </source>
</evidence>
<dbReference type="FunFam" id="3.90.1640.10:FF:000002">
    <property type="entry name" value="Cyclic-di-AMP phosphodiesterase"/>
    <property type="match status" value="1"/>
</dbReference>
<evidence type="ECO:0000256" key="1">
    <source>
        <dbReference type="ARBA" id="ARBA00004651"/>
    </source>
</evidence>
<dbReference type="GO" id="GO:0005886">
    <property type="term" value="C:plasma membrane"/>
    <property type="evidence" value="ECO:0007669"/>
    <property type="project" value="UniProtKB-SubCell"/>
</dbReference>
<dbReference type="SUPFAM" id="SSF64182">
    <property type="entry name" value="DHH phosphoesterases"/>
    <property type="match status" value="1"/>
</dbReference>
<evidence type="ECO:0000256" key="4">
    <source>
        <dbReference type="ARBA" id="ARBA00022989"/>
    </source>
</evidence>
<evidence type="ECO:0000259" key="9">
    <source>
        <dbReference type="PROSITE" id="PS50887"/>
    </source>
</evidence>
<keyword evidence="3 8" id="KW-0812">Transmembrane</keyword>
<dbReference type="InterPro" id="IPR003156">
    <property type="entry name" value="DHHA1_dom"/>
</dbReference>
<keyword evidence="7" id="KW-0464">Manganese</keyword>
<feature type="binding site" evidence="7">
    <location>
        <position position="430"/>
    </location>
    <ligand>
        <name>Mn(2+)</name>
        <dbReference type="ChEBI" id="CHEBI:29035"/>
        <label>2</label>
    </ligand>
</feature>
<sequence length="667" mass="75153">MKKNDEGVESMPSYVKSRRMRYPLYIILTVSAALLVYVGFKYWWLAIIGAFILIALTIAAIKIENDMVKSVEEHISTLSYRVKKVGEEALMEMPIGIMLINDDYYIEWTNPFMASCFNENTLVGRSLYDVGEPILPIIKQEIESETVTLNERKFRVYFKPEERLLYFFDVTEQIETVRRYEMERNVIAIIYLDNYDDATQGMDDQSRSELNSTVTSILNNWALDHGIFLKRTSSDRFVTLFNEQILRELEKDKFSILDVVRENTVKQNISLTLSIGVGLGVSSLPELGTLAQSSLDLALGRGGDQVAMKLPNGKLKFYGGKTNPMEKRTRVRARVISHALKELMIESDKVIVMGHKFPDMDAIGASIGIRKAAEMNQREGYIVVDFSELDISVKRLIEEMKGYPELYSWLITPEEAMELMTDNTLLVVVDTHKPSLVIEEKLLGKTDRIVVIDHHRRSEDFIKKPLLVYMEPYASSTAELVTELLEYQPKGEKINTLEATALLSGIIVDTKSFTLRTGSRTFDAASYLRALGADTVMVQRFLKEDVETYIKRSKLIETVEFYNVGIAIATGTEDEVYNPVVTAQAADALLTMDGVSASFVISKREDDIVGISARSLGEVNVQVIMEALGGGGHLSNAAVQIQGMKVIEVELKLKQTLDDYLEGSQES</sequence>
<evidence type="ECO:0000256" key="3">
    <source>
        <dbReference type="ARBA" id="ARBA00022692"/>
    </source>
</evidence>
<dbReference type="EMBL" id="LS483476">
    <property type="protein sequence ID" value="SQI63744.1"/>
    <property type="molecule type" value="Genomic_DNA"/>
</dbReference>
<feature type="binding site" evidence="7">
    <location>
        <position position="430"/>
    </location>
    <ligand>
        <name>Mn(2+)</name>
        <dbReference type="ChEBI" id="CHEBI:29035"/>
        <label>1</label>
    </ligand>
</feature>
<evidence type="ECO:0000256" key="8">
    <source>
        <dbReference type="SAM" id="Phobius"/>
    </source>
</evidence>
<feature type="binding site" evidence="7">
    <location>
        <position position="355"/>
    </location>
    <ligand>
        <name>Mn(2+)</name>
        <dbReference type="ChEBI" id="CHEBI:29035"/>
        <label>1</label>
    </ligand>
</feature>
<dbReference type="GO" id="GO:0016787">
    <property type="term" value="F:hydrolase activity"/>
    <property type="evidence" value="ECO:0007669"/>
    <property type="project" value="UniProtKB-UniRule"/>
</dbReference>
<evidence type="ECO:0000313" key="11">
    <source>
        <dbReference type="Proteomes" id="UP000249134"/>
    </source>
</evidence>
<dbReference type="PANTHER" id="PTHR47618">
    <property type="entry name" value="BIFUNCTIONAL OLIGORIBONUCLEASE AND PAP PHOSPHATASE NRNA"/>
    <property type="match status" value="1"/>
</dbReference>
<dbReference type="InterPro" id="IPR001667">
    <property type="entry name" value="DDH_dom"/>
</dbReference>
<dbReference type="GO" id="GO:0106409">
    <property type="term" value="F:cyclic-di-AMP phosphodiesterase activity"/>
    <property type="evidence" value="ECO:0007669"/>
    <property type="project" value="RHEA"/>
</dbReference>
<evidence type="ECO:0000256" key="7">
    <source>
        <dbReference type="PIRSR" id="PIRSR026583-50"/>
    </source>
</evidence>
<dbReference type="Proteomes" id="UP000249134">
    <property type="component" value="Chromosome 1"/>
</dbReference>
<dbReference type="InterPro" id="IPR000160">
    <property type="entry name" value="GGDEF_dom"/>
</dbReference>
<comment type="similarity">
    <text evidence="6">Belongs to the GdpP/PdeA phosphodiesterase family.</text>
</comment>
<comment type="subcellular location">
    <subcellularLocation>
        <location evidence="1">Cell membrane</location>
        <topology evidence="1">Multi-pass membrane protein</topology>
    </subcellularLocation>
</comment>
<dbReference type="EC" id="3.1.4.-" evidence="6"/>